<evidence type="ECO:0000313" key="2">
    <source>
        <dbReference type="Proteomes" id="UP001595699"/>
    </source>
</evidence>
<dbReference type="RefSeq" id="WP_205120588.1">
    <property type="nucleotide sequence ID" value="NZ_JAFBCM010000001.1"/>
</dbReference>
<dbReference type="InterPro" id="IPR012337">
    <property type="entry name" value="RNaseH-like_sf"/>
</dbReference>
<sequence>MSTPVVVGLDLSLTSTGICVADAGGVAVSKVTSSGKKDATLTERQARLRKLADSIWVAVCSAQPSLVVVEGPSFAQPSQGGQHDRAGLWWLVVDRFTFTGWPIVEVPPTCRAKYATGKGNAAKDAVLAAVVRRYTEVEVSGNDEADGLVLAAMGRRRLGAPIDDPMPQAHVAAMDAVHWGEVG</sequence>
<dbReference type="InterPro" id="IPR036397">
    <property type="entry name" value="RNaseH_sf"/>
</dbReference>
<reference evidence="2" key="1">
    <citation type="journal article" date="2019" name="Int. J. Syst. Evol. Microbiol.">
        <title>The Global Catalogue of Microorganisms (GCM) 10K type strain sequencing project: providing services to taxonomists for standard genome sequencing and annotation.</title>
        <authorList>
            <consortium name="The Broad Institute Genomics Platform"/>
            <consortium name="The Broad Institute Genome Sequencing Center for Infectious Disease"/>
            <person name="Wu L."/>
            <person name="Ma J."/>
        </authorList>
    </citation>
    <scope>NUCLEOTIDE SEQUENCE [LARGE SCALE GENOMIC DNA]</scope>
    <source>
        <strain evidence="2">CGMCC 4.7241</strain>
    </source>
</reference>
<name>A0ABV7Y9P7_9ACTN</name>
<organism evidence="1 2">
    <name type="scientific">Tenggerimyces flavus</name>
    <dbReference type="NCBI Taxonomy" id="1708749"/>
    <lineage>
        <taxon>Bacteria</taxon>
        <taxon>Bacillati</taxon>
        <taxon>Actinomycetota</taxon>
        <taxon>Actinomycetes</taxon>
        <taxon>Propionibacteriales</taxon>
        <taxon>Nocardioidaceae</taxon>
        <taxon>Tenggerimyces</taxon>
    </lineage>
</organism>
<protein>
    <recommendedName>
        <fullName evidence="3">Holliday junction nuclease RuvC</fullName>
    </recommendedName>
</protein>
<comment type="caution">
    <text evidence="1">The sequence shown here is derived from an EMBL/GenBank/DDBJ whole genome shotgun (WGS) entry which is preliminary data.</text>
</comment>
<keyword evidence="2" id="KW-1185">Reference proteome</keyword>
<accession>A0ABV7Y9P7</accession>
<dbReference type="Gene3D" id="3.30.420.10">
    <property type="entry name" value="Ribonuclease H-like superfamily/Ribonuclease H"/>
    <property type="match status" value="1"/>
</dbReference>
<gene>
    <name evidence="1" type="ORF">ACFOUW_14455</name>
</gene>
<dbReference type="Proteomes" id="UP001595699">
    <property type="component" value="Unassembled WGS sequence"/>
</dbReference>
<proteinExistence type="predicted"/>
<dbReference type="EMBL" id="JBHRZH010000012">
    <property type="protein sequence ID" value="MFC3762041.1"/>
    <property type="molecule type" value="Genomic_DNA"/>
</dbReference>
<evidence type="ECO:0000313" key="1">
    <source>
        <dbReference type="EMBL" id="MFC3762041.1"/>
    </source>
</evidence>
<evidence type="ECO:0008006" key="3">
    <source>
        <dbReference type="Google" id="ProtNLM"/>
    </source>
</evidence>
<dbReference type="SUPFAM" id="SSF53098">
    <property type="entry name" value="Ribonuclease H-like"/>
    <property type="match status" value="1"/>
</dbReference>